<dbReference type="Pfam" id="PF07508">
    <property type="entry name" value="Recombinase"/>
    <property type="match status" value="1"/>
</dbReference>
<dbReference type="InterPro" id="IPR036162">
    <property type="entry name" value="Resolvase-like_N_sf"/>
</dbReference>
<dbReference type="CDD" id="cd00338">
    <property type="entry name" value="Ser_Recombinase"/>
    <property type="match status" value="1"/>
</dbReference>
<dbReference type="Proteomes" id="UP000275925">
    <property type="component" value="Unassembled WGS sequence"/>
</dbReference>
<dbReference type="SUPFAM" id="SSF53041">
    <property type="entry name" value="Resolvase-like"/>
    <property type="match status" value="1"/>
</dbReference>
<feature type="domain" description="Recombinase" evidence="3">
    <location>
        <begin position="181"/>
        <end position="308"/>
    </location>
</feature>
<dbReference type="AlphaFoldDB" id="A0A388TJ13"/>
<dbReference type="InterPro" id="IPR011109">
    <property type="entry name" value="DNA_bind_recombinase_dom"/>
</dbReference>
<feature type="domain" description="Resolvase/invertase-type recombinase catalytic" evidence="2">
    <location>
        <begin position="10"/>
        <end position="173"/>
    </location>
</feature>
<dbReference type="Pfam" id="PF00239">
    <property type="entry name" value="Resolvase"/>
    <property type="match status" value="1"/>
</dbReference>
<dbReference type="Gene3D" id="3.90.1750.20">
    <property type="entry name" value="Putative Large Serine Recombinase, Chain B, Domain 2"/>
    <property type="match status" value="1"/>
</dbReference>
<dbReference type="PANTHER" id="PTHR30461">
    <property type="entry name" value="DNA-INVERTASE FROM LAMBDOID PROPHAGE"/>
    <property type="match status" value="1"/>
</dbReference>
<dbReference type="InterPro" id="IPR006119">
    <property type="entry name" value="Resolv_N"/>
</dbReference>
<name>A0A388TJ13_9BACT</name>
<sequence>MVNKEQKEYRCVIYARVSDKKQLTDVFGNDKDINSIQNQITYCESYINLRKQALNGDKWEIVDKYLEEGKSAKDIKHRPVYKQMIEDGKKGKYNCIIVYKLDRITRSIGDFYNQMKTFFDEYDVSLISATQELNTATSQGRLVLNMLLSFAQFERETTSDRVKDTRNSNILSGKWPGGIPPLGYTLKDGKVLKNQNDIVKVKEIFEQYKELRNLDKVAQYVNSRGWRTKENNPKKVNGRKTGGQKFDKRSIKSILINPIYIGKWSVGSREKNLMLDKPDYIDFDKNLAIVDENLFYTCKGFLMNNRNASTRNRQTKNEYLLSGLIKLKGYDMPFTGEITNTQRKKSNSYYICNDSLLPKPKRLPVKEFDAEVINQIKSLYIDNIKFNYVYKKGVDLIKEQTKIFEDRKNSITHNIGELTAEEKSLIKSIDEGGINAMSNRLREIQEQKDQLNDNLKSTLAEIARIKGDKLNHDILKENLKYIYDHFEKMSFKEKETIIACLVNQIIYDESRGEIEIQLNNALGQTFDDFLKTGKGHLFVSLTAWRPRPDSNGRPPA</sequence>
<dbReference type="PROSITE" id="PS51736">
    <property type="entry name" value="RECOMBINASES_3"/>
    <property type="match status" value="1"/>
</dbReference>
<dbReference type="GO" id="GO:0003677">
    <property type="term" value="F:DNA binding"/>
    <property type="evidence" value="ECO:0007669"/>
    <property type="project" value="InterPro"/>
</dbReference>
<evidence type="ECO:0000313" key="5">
    <source>
        <dbReference type="Proteomes" id="UP000275925"/>
    </source>
</evidence>
<dbReference type="SMART" id="SM00857">
    <property type="entry name" value="Resolvase"/>
    <property type="match status" value="1"/>
</dbReference>
<evidence type="ECO:0000259" key="2">
    <source>
        <dbReference type="PROSITE" id="PS51736"/>
    </source>
</evidence>
<feature type="coiled-coil region" evidence="1">
    <location>
        <begin position="434"/>
        <end position="468"/>
    </location>
</feature>
<reference evidence="4 5" key="1">
    <citation type="journal article" date="2019" name="ISME J.">
        <title>Genome analyses of uncultured TG2/ZB3 bacteria in 'Margulisbacteria' specifically attached to ectosymbiotic spirochetes of protists in the termite gut.</title>
        <authorList>
            <person name="Utami Y.D."/>
            <person name="Kuwahara H."/>
            <person name="Igai K."/>
            <person name="Murakami T."/>
            <person name="Sugaya K."/>
            <person name="Morikawa T."/>
            <person name="Nagura Y."/>
            <person name="Yuki M."/>
            <person name="Deevong P."/>
            <person name="Inoue T."/>
            <person name="Kihara K."/>
            <person name="Lo N."/>
            <person name="Yamada A."/>
            <person name="Ohkuma M."/>
            <person name="Hongoh Y."/>
        </authorList>
    </citation>
    <scope>NUCLEOTIDE SEQUENCE [LARGE SCALE GENOMIC DNA]</scope>
    <source>
        <strain evidence="4">NkOx7-02</strain>
    </source>
</reference>
<keyword evidence="5" id="KW-1185">Reference proteome</keyword>
<dbReference type="GO" id="GO:0000150">
    <property type="term" value="F:DNA strand exchange activity"/>
    <property type="evidence" value="ECO:0007669"/>
    <property type="project" value="InterPro"/>
</dbReference>
<dbReference type="Gene3D" id="3.40.50.1390">
    <property type="entry name" value="Resolvase, N-terminal catalytic domain"/>
    <property type="match status" value="1"/>
</dbReference>
<evidence type="ECO:0000313" key="4">
    <source>
        <dbReference type="EMBL" id="GBR76747.1"/>
    </source>
</evidence>
<protein>
    <submittedName>
        <fullName evidence="4">DNA-invertase hin</fullName>
    </submittedName>
</protein>
<accession>A0A388TJ13</accession>
<dbReference type="EMBL" id="BGZO01000046">
    <property type="protein sequence ID" value="GBR76747.1"/>
    <property type="molecule type" value="Genomic_DNA"/>
</dbReference>
<evidence type="ECO:0000256" key="1">
    <source>
        <dbReference type="SAM" id="Coils"/>
    </source>
</evidence>
<dbReference type="PANTHER" id="PTHR30461:SF23">
    <property type="entry name" value="DNA RECOMBINASE-RELATED"/>
    <property type="match status" value="1"/>
</dbReference>
<dbReference type="InterPro" id="IPR050639">
    <property type="entry name" value="SSR_resolvase"/>
</dbReference>
<keyword evidence="1" id="KW-0175">Coiled coil</keyword>
<dbReference type="PROSITE" id="PS51737">
    <property type="entry name" value="RECOMBINASE_DNA_BIND"/>
    <property type="match status" value="1"/>
</dbReference>
<comment type="caution">
    <text evidence="4">The sequence shown here is derived from an EMBL/GenBank/DDBJ whole genome shotgun (WGS) entry which is preliminary data.</text>
</comment>
<proteinExistence type="predicted"/>
<gene>
    <name evidence="4" type="primary">hin</name>
    <name evidence="4" type="ORF">NO2_1245</name>
</gene>
<organism evidence="4 5">
    <name type="scientific">Candidatus Termititenax persephonae</name>
    <dbReference type="NCBI Taxonomy" id="2218525"/>
    <lineage>
        <taxon>Bacteria</taxon>
        <taxon>Bacillati</taxon>
        <taxon>Candidatus Margulisiibacteriota</taxon>
        <taxon>Candidatus Termititenacia</taxon>
        <taxon>Candidatus Termititenacales</taxon>
        <taxon>Candidatus Termititenacaceae</taxon>
        <taxon>Candidatus Termititenax</taxon>
    </lineage>
</organism>
<evidence type="ECO:0000259" key="3">
    <source>
        <dbReference type="PROSITE" id="PS51737"/>
    </source>
</evidence>
<dbReference type="InterPro" id="IPR038109">
    <property type="entry name" value="DNA_bind_recomb_sf"/>
</dbReference>